<dbReference type="PANTHER" id="PTHR43162">
    <property type="match status" value="1"/>
</dbReference>
<sequence>MTILVLGGNGKTGRRIAERLTAQDLPVRIGSRSGTPAFDWKDRSTWEDALDGVTAVYLSYYPDLSFPGAYDDIKALTDLAVRGGVRRLVLLSGRGEPETQASERAVRESGAEWTVLRCSWFMQNFSEDFLLGPVLDGVIALPAADVPEPFLDVDDIADIAAAALSQEGHTGRLYELTGPRLLTFADVAEELSKATGRKISFVQVTPEEYMADAVGHGVPRDEAEGLTHLFTGILDGRNASLTGDVREALGRPARDFTDYARANVHVWTD</sequence>
<evidence type="ECO:0000313" key="3">
    <source>
        <dbReference type="Proteomes" id="UP001596058"/>
    </source>
</evidence>
<comment type="caution">
    <text evidence="2">The sequence shown here is derived from an EMBL/GenBank/DDBJ whole genome shotgun (WGS) entry which is preliminary data.</text>
</comment>
<name>A0ABW1D2G4_9ACTN</name>
<accession>A0ABW1D2G4</accession>
<keyword evidence="3" id="KW-1185">Reference proteome</keyword>
<dbReference type="Proteomes" id="UP001596058">
    <property type="component" value="Unassembled WGS sequence"/>
</dbReference>
<organism evidence="2 3">
    <name type="scientific">Nonomuraea insulae</name>
    <dbReference type="NCBI Taxonomy" id="1616787"/>
    <lineage>
        <taxon>Bacteria</taxon>
        <taxon>Bacillati</taxon>
        <taxon>Actinomycetota</taxon>
        <taxon>Actinomycetes</taxon>
        <taxon>Streptosporangiales</taxon>
        <taxon>Streptosporangiaceae</taxon>
        <taxon>Nonomuraea</taxon>
    </lineage>
</organism>
<dbReference type="InterPro" id="IPR008030">
    <property type="entry name" value="NmrA-like"/>
</dbReference>
<evidence type="ECO:0000313" key="2">
    <source>
        <dbReference type="EMBL" id="MFC5831261.1"/>
    </source>
</evidence>
<feature type="domain" description="NmrA-like" evidence="1">
    <location>
        <begin position="2"/>
        <end position="230"/>
    </location>
</feature>
<dbReference type="Gene3D" id="3.90.25.10">
    <property type="entry name" value="UDP-galactose 4-epimerase, domain 1"/>
    <property type="match status" value="1"/>
</dbReference>
<dbReference type="EMBL" id="JBHSPA010000062">
    <property type="protein sequence ID" value="MFC5831261.1"/>
    <property type="molecule type" value="Genomic_DNA"/>
</dbReference>
<proteinExistence type="predicted"/>
<dbReference type="SUPFAM" id="SSF51735">
    <property type="entry name" value="NAD(P)-binding Rossmann-fold domains"/>
    <property type="match status" value="1"/>
</dbReference>
<dbReference type="InterPro" id="IPR036291">
    <property type="entry name" value="NAD(P)-bd_dom_sf"/>
</dbReference>
<gene>
    <name evidence="2" type="ORF">ACFPZ3_46050</name>
</gene>
<dbReference type="PANTHER" id="PTHR43162:SF1">
    <property type="entry name" value="PRESTALK A DIFFERENTIATION PROTEIN A"/>
    <property type="match status" value="1"/>
</dbReference>
<dbReference type="Gene3D" id="3.40.50.720">
    <property type="entry name" value="NAD(P)-binding Rossmann-like Domain"/>
    <property type="match status" value="1"/>
</dbReference>
<dbReference type="Pfam" id="PF05368">
    <property type="entry name" value="NmrA"/>
    <property type="match status" value="1"/>
</dbReference>
<protein>
    <submittedName>
        <fullName evidence="2">NAD(P)H-binding protein</fullName>
    </submittedName>
</protein>
<dbReference type="RefSeq" id="WP_379520736.1">
    <property type="nucleotide sequence ID" value="NZ_JBHSPA010000062.1"/>
</dbReference>
<evidence type="ECO:0000259" key="1">
    <source>
        <dbReference type="Pfam" id="PF05368"/>
    </source>
</evidence>
<dbReference type="InterPro" id="IPR051604">
    <property type="entry name" value="Ergot_Alk_Oxidoreductase"/>
</dbReference>
<reference evidence="3" key="1">
    <citation type="journal article" date="2019" name="Int. J. Syst. Evol. Microbiol.">
        <title>The Global Catalogue of Microorganisms (GCM) 10K type strain sequencing project: providing services to taxonomists for standard genome sequencing and annotation.</title>
        <authorList>
            <consortium name="The Broad Institute Genomics Platform"/>
            <consortium name="The Broad Institute Genome Sequencing Center for Infectious Disease"/>
            <person name="Wu L."/>
            <person name="Ma J."/>
        </authorList>
    </citation>
    <scope>NUCLEOTIDE SEQUENCE [LARGE SCALE GENOMIC DNA]</scope>
    <source>
        <strain evidence="3">CCUG 53903</strain>
    </source>
</reference>